<evidence type="ECO:0000256" key="7">
    <source>
        <dbReference type="ARBA" id="ARBA00022801"/>
    </source>
</evidence>
<dbReference type="SUPFAM" id="SSF55486">
    <property type="entry name" value="Metalloproteases ('zincins'), catalytic domain"/>
    <property type="match status" value="1"/>
</dbReference>
<dbReference type="InterPro" id="IPR055439">
    <property type="entry name" value="Beta-prop_EML_1st"/>
</dbReference>
<dbReference type="PANTHER" id="PTHR11533:SF21">
    <property type="entry name" value="AMINOPEPTIDASE"/>
    <property type="match status" value="1"/>
</dbReference>
<protein>
    <submittedName>
        <fullName evidence="15">Uncharacterized protein</fullName>
    </submittedName>
</protein>
<sequence length="1700" mass="195820">MANSKDDMILLGDIDQQRSFLHRKVNLTVPICTLLIVVFLSSAFFVSIVSLYWAQDTKCYIDSSELIKPDEPKPRQVYYSRPKRSLASKKANVPCFEFGCCATPLDPSAPWSQSRLPKNVYPNEYQLTLELFELNEGEDEYSGTVDIVLEVRSSTYDIILHGEMLISDVVVTQRSSPNNIPLNVDCVLPFPNTQTLTIHLTEQLQVGNLYDVRISFFRALSLHGTGIFEVPFTTDPSGLNASRIILTHFKPESFPDENYIQTEFQTVPAIPTSLIAFSIFYTEDFDKKTVITTYPDTGRQISINLWARKQFFTNDNGVYIDGPLEMLREIFTALLNIFEEIKTTVVPTQINVLAVPEYPSDAVSHWGFIIIHELSILHNPKTISASEHQEIALILAKQLAEQWCGNFISFRWWTDLWLQEALANYLKYQAIDAAFPQWNIKDQFYTGELLKTMFDDSLSVSHPIQKSVNSRTDIDGLFDNIEVTKTAAIFKMADYYMEQTTGIKDNTLAHIVSFLRDNEYGFLIPDEITSTFQIGPWNGHEFFDRWLLQPNFPQIFAHFVGNASTGNYTFQLIQNRHLSEHLYEYDLYPPETTPFGYVWYVPITCRFSNDSTTFSYNRTFYLDRVTMNVDFGNVYYNYFYCNTDFAGYYIMDYTSANWEDLAEALDNNNTQITDKDRANLINNAFLSAQTTEESYRVVRSVTQFFFRSAYSGLLPWQVLSYHANRMLDVLEYESLFGAVQKYFQLVVRNYYRNNEVSLWNDQGTFSDHILKTIIIQLACRTRLHECIDKATTLWDEGYPDLANGLVNHSIVVHARDVVYQTNFQNTYNDSEWISIEVSFYMTVDVQERYRLLKGLLQSRQPWHLYQFLYEDADYNRDLNMDLLEVLILLAKNPVGRELAWYYYRNKWNELQITYERTNQRLGQLLIEIAATFEDEFHYTEDGENEVHNHNANDYPSPSAARVPSLNRQATNLAFRRTNTSLGVSSFSLLKESTTLYASEKKQTKTLTAPTEEDYNDDDDVIQSSTESSPPTNKLKSTVTNHNTQHTSPREMSNIDNNNNNNNNNDKTNSILSRNDNYPNNKSHDHRQKTTFTQKHPSNGTVKRTNSNELFSPLNLNNEQEIEQQESQNEIRSVIHTHLNQSKLIPILKYTNKMSSSTSLVTSNGKSSSLKYNSSLNTLIENAKLSLTWIHGYNGDNDLTKKLYTLPENEILYVIGSICILYESKLKQQRFYTKHNNSITSVHVHQYQSLVASSEMPSSKSNSRALIHIWDHVKLRTITEIRKEQFGTYITLLSFAPKTNDNLILIISRDRPKIVLFVDWKRNELIYSITCKTDNILSVLFVFNTTEWIACISQRNLLFYHVDWSLRPLHMIERRESEVQNIYTGAAACDMLGERLLVGDNVGSIHVWHLVDNEPKLLVVQECILENDVETIVPINSDEFLLANGQNQIKIWNLHSNTIEHIRLSETVGSIQSICCIRQGSVSVALAIGTKANYIISKEVGKEQFDIIMRGHTSSLIRVCCHRNSHHFFSMSSDRHLFKWNNSTKIVEWGTKTTQPISCADLHPERNIIVLGTETSKLLIYDTLSSYYITTITLKINTSVKSVRFSPDGSELSVGLHNGQVYIFEVIGNGDFYLRTDGILHNNNPPVSDVMWSIDSKYLLVVYIDNDYSIWSIPSFELMIGINMNSIKWYHVSHPIMCNLI</sequence>
<feature type="compositionally biased region" description="Polar residues" evidence="10">
    <location>
        <begin position="1089"/>
        <end position="1107"/>
    </location>
</feature>
<name>A0A8S2KJU7_9BILA</name>
<keyword evidence="11" id="KW-0472">Membrane</keyword>
<dbReference type="InterPro" id="IPR001680">
    <property type="entry name" value="WD40_rpt"/>
</dbReference>
<dbReference type="InterPro" id="IPR027268">
    <property type="entry name" value="Peptidase_M4/M1_CTD_sf"/>
</dbReference>
<evidence type="ECO:0000256" key="5">
    <source>
        <dbReference type="ARBA" id="ARBA00022723"/>
    </source>
</evidence>
<dbReference type="PANTHER" id="PTHR11533">
    <property type="entry name" value="PROTEASE M1 ZINC METALLOPROTEASE"/>
    <property type="match status" value="1"/>
</dbReference>
<dbReference type="Gene3D" id="2.130.10.10">
    <property type="entry name" value="YVTN repeat-like/Quinoprotein amine dehydrogenase"/>
    <property type="match status" value="2"/>
</dbReference>
<dbReference type="InterPro" id="IPR050344">
    <property type="entry name" value="Peptidase_M1_aminopeptidases"/>
</dbReference>
<evidence type="ECO:0000256" key="8">
    <source>
        <dbReference type="ARBA" id="ARBA00022833"/>
    </source>
</evidence>
<dbReference type="Gene3D" id="1.25.50.20">
    <property type="match status" value="1"/>
</dbReference>
<dbReference type="GO" id="GO:0005615">
    <property type="term" value="C:extracellular space"/>
    <property type="evidence" value="ECO:0007669"/>
    <property type="project" value="TreeGrafter"/>
</dbReference>
<dbReference type="SUPFAM" id="SSF50978">
    <property type="entry name" value="WD40 repeat-like"/>
    <property type="match status" value="2"/>
</dbReference>
<evidence type="ECO:0000256" key="4">
    <source>
        <dbReference type="ARBA" id="ARBA00022670"/>
    </source>
</evidence>
<feature type="non-terminal residue" evidence="15">
    <location>
        <position position="1"/>
    </location>
</feature>
<dbReference type="GO" id="GO:0043171">
    <property type="term" value="P:peptide catabolic process"/>
    <property type="evidence" value="ECO:0007669"/>
    <property type="project" value="TreeGrafter"/>
</dbReference>
<gene>
    <name evidence="15" type="ORF">SMN809_LOCUS4289</name>
</gene>
<evidence type="ECO:0000256" key="1">
    <source>
        <dbReference type="ARBA" id="ARBA00001947"/>
    </source>
</evidence>
<dbReference type="InterPro" id="IPR042097">
    <property type="entry name" value="Aminopeptidase_N-like_N_sf"/>
</dbReference>
<feature type="domain" description="ERAP1-like C-terminal" evidence="13">
    <location>
        <begin position="639"/>
        <end position="940"/>
    </location>
</feature>
<dbReference type="InterPro" id="IPR015943">
    <property type="entry name" value="WD40/YVTN_repeat-like_dom_sf"/>
</dbReference>
<accession>A0A8S2KJU7</accession>
<dbReference type="SMART" id="SM00320">
    <property type="entry name" value="WD40"/>
    <property type="match status" value="6"/>
</dbReference>
<evidence type="ECO:0000256" key="6">
    <source>
        <dbReference type="ARBA" id="ARBA00022737"/>
    </source>
</evidence>
<evidence type="ECO:0000256" key="3">
    <source>
        <dbReference type="ARBA" id="ARBA00022574"/>
    </source>
</evidence>
<dbReference type="GO" id="GO:0008270">
    <property type="term" value="F:zinc ion binding"/>
    <property type="evidence" value="ECO:0007669"/>
    <property type="project" value="InterPro"/>
</dbReference>
<keyword evidence="6" id="KW-0677">Repeat</keyword>
<dbReference type="PRINTS" id="PR00756">
    <property type="entry name" value="ALADIPTASE"/>
</dbReference>
<feature type="compositionally biased region" description="Acidic residues" evidence="10">
    <location>
        <begin position="1010"/>
        <end position="1020"/>
    </location>
</feature>
<dbReference type="InterPro" id="IPR001930">
    <property type="entry name" value="Peptidase_M1"/>
</dbReference>
<dbReference type="GO" id="GO:0006508">
    <property type="term" value="P:proteolysis"/>
    <property type="evidence" value="ECO:0007669"/>
    <property type="project" value="UniProtKB-KW"/>
</dbReference>
<keyword evidence="5" id="KW-0479">Metal-binding</keyword>
<keyword evidence="9" id="KW-0482">Metalloprotease</keyword>
<keyword evidence="11" id="KW-0812">Transmembrane</keyword>
<dbReference type="Gene3D" id="1.10.390.10">
    <property type="entry name" value="Neutral Protease Domain 2"/>
    <property type="match status" value="1"/>
</dbReference>
<dbReference type="InterPro" id="IPR024571">
    <property type="entry name" value="ERAP1-like_C_dom"/>
</dbReference>
<evidence type="ECO:0000256" key="10">
    <source>
        <dbReference type="SAM" id="MobiDB-lite"/>
    </source>
</evidence>
<keyword evidence="8" id="KW-0862">Zinc</keyword>
<dbReference type="GO" id="GO:0070006">
    <property type="term" value="F:metalloaminopeptidase activity"/>
    <property type="evidence" value="ECO:0007669"/>
    <property type="project" value="TreeGrafter"/>
</dbReference>
<feature type="region of interest" description="Disordered" evidence="10">
    <location>
        <begin position="1001"/>
        <end position="1107"/>
    </location>
</feature>
<dbReference type="InterPro" id="IPR036322">
    <property type="entry name" value="WD40_repeat_dom_sf"/>
</dbReference>
<evidence type="ECO:0000256" key="9">
    <source>
        <dbReference type="ARBA" id="ARBA00023049"/>
    </source>
</evidence>
<dbReference type="Gene3D" id="2.60.40.1730">
    <property type="entry name" value="tricorn interacting facor f3 domain"/>
    <property type="match status" value="1"/>
</dbReference>
<feature type="transmembrane region" description="Helical" evidence="11">
    <location>
        <begin position="27"/>
        <end position="54"/>
    </location>
</feature>
<dbReference type="Pfam" id="PF11838">
    <property type="entry name" value="ERAP1_C"/>
    <property type="match status" value="1"/>
</dbReference>
<proteinExistence type="inferred from homology"/>
<dbReference type="Proteomes" id="UP000676336">
    <property type="component" value="Unassembled WGS sequence"/>
</dbReference>
<feature type="domain" description="EML-like first beta-propeller" evidence="14">
    <location>
        <begin position="1227"/>
        <end position="1495"/>
    </location>
</feature>
<organism evidence="15 16">
    <name type="scientific">Rotaria magnacalcarata</name>
    <dbReference type="NCBI Taxonomy" id="392030"/>
    <lineage>
        <taxon>Eukaryota</taxon>
        <taxon>Metazoa</taxon>
        <taxon>Spiralia</taxon>
        <taxon>Gnathifera</taxon>
        <taxon>Rotifera</taxon>
        <taxon>Eurotatoria</taxon>
        <taxon>Bdelloidea</taxon>
        <taxon>Philodinida</taxon>
        <taxon>Philodinidae</taxon>
        <taxon>Rotaria</taxon>
    </lineage>
</organism>
<comment type="caution">
    <text evidence="15">The sequence shown here is derived from an EMBL/GenBank/DDBJ whole genome shotgun (WGS) entry which is preliminary data.</text>
</comment>
<feature type="non-terminal residue" evidence="15">
    <location>
        <position position="1700"/>
    </location>
</feature>
<dbReference type="GO" id="GO:0042277">
    <property type="term" value="F:peptide binding"/>
    <property type="evidence" value="ECO:0007669"/>
    <property type="project" value="TreeGrafter"/>
</dbReference>
<dbReference type="EMBL" id="CAJOBI010000974">
    <property type="protein sequence ID" value="CAF3856049.1"/>
    <property type="molecule type" value="Genomic_DNA"/>
</dbReference>
<dbReference type="SUPFAM" id="SSF63737">
    <property type="entry name" value="Leukotriene A4 hydrolase N-terminal domain"/>
    <property type="match status" value="1"/>
</dbReference>
<evidence type="ECO:0000256" key="2">
    <source>
        <dbReference type="ARBA" id="ARBA00010136"/>
    </source>
</evidence>
<comment type="similarity">
    <text evidence="2">Belongs to the peptidase M1 family.</text>
</comment>
<evidence type="ECO:0000259" key="13">
    <source>
        <dbReference type="Pfam" id="PF11838"/>
    </source>
</evidence>
<keyword evidence="7" id="KW-0378">Hydrolase</keyword>
<reference evidence="15" key="1">
    <citation type="submission" date="2021-02" db="EMBL/GenBank/DDBJ databases">
        <authorList>
            <person name="Nowell W R."/>
        </authorList>
    </citation>
    <scope>NUCLEOTIDE SEQUENCE</scope>
</reference>
<dbReference type="Pfam" id="PF23409">
    <property type="entry name" value="Beta-prop_EML"/>
    <property type="match status" value="1"/>
</dbReference>
<keyword evidence="3" id="KW-0853">WD repeat</keyword>
<evidence type="ECO:0000313" key="16">
    <source>
        <dbReference type="Proteomes" id="UP000676336"/>
    </source>
</evidence>
<feature type="compositionally biased region" description="Polar residues" evidence="10">
    <location>
        <begin position="1021"/>
        <end position="1055"/>
    </location>
</feature>
<evidence type="ECO:0000259" key="14">
    <source>
        <dbReference type="Pfam" id="PF23409"/>
    </source>
</evidence>
<evidence type="ECO:0000259" key="12">
    <source>
        <dbReference type="Pfam" id="PF01433"/>
    </source>
</evidence>
<dbReference type="Pfam" id="PF01433">
    <property type="entry name" value="Peptidase_M1"/>
    <property type="match status" value="1"/>
</dbReference>
<comment type="cofactor">
    <cofactor evidence="1">
        <name>Zn(2+)</name>
        <dbReference type="ChEBI" id="CHEBI:29105"/>
    </cofactor>
</comment>
<evidence type="ECO:0000313" key="15">
    <source>
        <dbReference type="EMBL" id="CAF3856049.1"/>
    </source>
</evidence>
<dbReference type="InterPro" id="IPR014782">
    <property type="entry name" value="Peptidase_M1_dom"/>
</dbReference>
<dbReference type="GO" id="GO:0005737">
    <property type="term" value="C:cytoplasm"/>
    <property type="evidence" value="ECO:0007669"/>
    <property type="project" value="TreeGrafter"/>
</dbReference>
<feature type="compositionally biased region" description="Polar residues" evidence="10">
    <location>
        <begin position="1065"/>
        <end position="1080"/>
    </location>
</feature>
<dbReference type="GO" id="GO:0016020">
    <property type="term" value="C:membrane"/>
    <property type="evidence" value="ECO:0007669"/>
    <property type="project" value="TreeGrafter"/>
</dbReference>
<feature type="domain" description="Peptidase M1 membrane alanine aminopeptidase" evidence="12">
    <location>
        <begin position="346"/>
        <end position="498"/>
    </location>
</feature>
<keyword evidence="11" id="KW-1133">Transmembrane helix</keyword>
<evidence type="ECO:0000256" key="11">
    <source>
        <dbReference type="SAM" id="Phobius"/>
    </source>
</evidence>
<keyword evidence="4" id="KW-0645">Protease</keyword>